<dbReference type="AlphaFoldDB" id="A0A6V7PSU6"/>
<reference evidence="1" key="1">
    <citation type="submission" date="2020-07" db="EMBL/GenBank/DDBJ databases">
        <authorList>
            <person name="Lin J."/>
        </authorList>
    </citation>
    <scope>NUCLEOTIDE SEQUENCE</scope>
</reference>
<proteinExistence type="predicted"/>
<accession>A0A6V7PSU6</accession>
<organism evidence="1">
    <name type="scientific">Ananas comosus var. bracteatus</name>
    <name type="common">red pineapple</name>
    <dbReference type="NCBI Taxonomy" id="296719"/>
    <lineage>
        <taxon>Eukaryota</taxon>
        <taxon>Viridiplantae</taxon>
        <taxon>Streptophyta</taxon>
        <taxon>Embryophyta</taxon>
        <taxon>Tracheophyta</taxon>
        <taxon>Spermatophyta</taxon>
        <taxon>Magnoliopsida</taxon>
        <taxon>Liliopsida</taxon>
        <taxon>Poales</taxon>
        <taxon>Bromeliaceae</taxon>
        <taxon>Bromelioideae</taxon>
        <taxon>Ananas</taxon>
    </lineage>
</organism>
<evidence type="ECO:0000313" key="1">
    <source>
        <dbReference type="EMBL" id="CAD1833899.1"/>
    </source>
</evidence>
<dbReference type="EMBL" id="LR862151">
    <property type="protein sequence ID" value="CAD1833899.1"/>
    <property type="molecule type" value="Genomic_DNA"/>
</dbReference>
<gene>
    <name evidence="1" type="ORF">CB5_LOCUS17110</name>
</gene>
<sequence length="113" mass="12413">MPRAPHASLSCSLYGFEMQRENCDLQFLSLSSLKGRTRGGYSGAWSDVNFAPASRWSVRCVCWSLFELDRDTLHTRLGSAHECHSGVRLCAFALVSLMPVGLALHGPVSVDRA</sequence>
<protein>
    <submittedName>
        <fullName evidence="1">Uncharacterized protein</fullName>
    </submittedName>
</protein>
<name>A0A6V7PSU6_ANACO</name>